<dbReference type="Gene3D" id="2.60.120.620">
    <property type="entry name" value="q2cbj1_9rhob like domain"/>
    <property type="match status" value="1"/>
</dbReference>
<name>A0A9J6G8Y1_HAELO</name>
<dbReference type="Proteomes" id="UP000821853">
    <property type="component" value="Chromosome 3"/>
</dbReference>
<dbReference type="VEuPathDB" id="VectorBase:HLOH_040757"/>
<dbReference type="InterPro" id="IPR044862">
    <property type="entry name" value="Pro_4_hyd_alph_FE2OG_OXY"/>
</dbReference>
<dbReference type="InterPro" id="IPR045054">
    <property type="entry name" value="P4HA-like"/>
</dbReference>
<dbReference type="InterPro" id="IPR041298">
    <property type="entry name" value="UBZ3"/>
</dbReference>
<keyword evidence="5" id="KW-0227">DNA damage</keyword>
<feature type="region of interest" description="Disordered" evidence="14">
    <location>
        <begin position="98"/>
        <end position="160"/>
    </location>
</feature>
<dbReference type="GO" id="GO:0006281">
    <property type="term" value="P:DNA repair"/>
    <property type="evidence" value="ECO:0007669"/>
    <property type="project" value="UniProtKB-KW"/>
</dbReference>
<feature type="domain" description="Fe2OG dioxygenase" evidence="15">
    <location>
        <begin position="719"/>
        <end position="842"/>
    </location>
</feature>
<feature type="compositionally biased region" description="Basic residues" evidence="14">
    <location>
        <begin position="220"/>
        <end position="235"/>
    </location>
</feature>
<evidence type="ECO:0000256" key="9">
    <source>
        <dbReference type="ARBA" id="ARBA00023002"/>
    </source>
</evidence>
<keyword evidence="13" id="KW-0539">Nucleus</keyword>
<evidence type="ECO:0008006" key="19">
    <source>
        <dbReference type="Google" id="ProtNLM"/>
    </source>
</evidence>
<protein>
    <recommendedName>
        <fullName evidence="19">Prolyl 4-hydroxylase alpha subunit</fullName>
    </recommendedName>
</protein>
<dbReference type="Gene3D" id="1.25.40.10">
    <property type="entry name" value="Tetratricopeptide repeat domain"/>
    <property type="match status" value="1"/>
</dbReference>
<dbReference type="GO" id="GO:0005634">
    <property type="term" value="C:nucleus"/>
    <property type="evidence" value="ECO:0007669"/>
    <property type="project" value="UniProtKB-SubCell"/>
</dbReference>
<evidence type="ECO:0000256" key="10">
    <source>
        <dbReference type="ARBA" id="ARBA00023004"/>
    </source>
</evidence>
<accession>A0A9J6G8Y1</accession>
<evidence type="ECO:0000256" key="6">
    <source>
        <dbReference type="ARBA" id="ARBA00022824"/>
    </source>
</evidence>
<keyword evidence="10" id="KW-0408">Iron</keyword>
<evidence type="ECO:0000313" key="18">
    <source>
        <dbReference type="Proteomes" id="UP000821853"/>
    </source>
</evidence>
<dbReference type="InterPro" id="IPR006620">
    <property type="entry name" value="Pro_4_hyd_alph"/>
</dbReference>
<keyword evidence="11" id="KW-0325">Glycoprotein</keyword>
<evidence type="ECO:0000256" key="14">
    <source>
        <dbReference type="SAM" id="MobiDB-lite"/>
    </source>
</evidence>
<comment type="subcellular location">
    <subcellularLocation>
        <location evidence="2">Nucleus</location>
    </subcellularLocation>
</comment>
<keyword evidence="18" id="KW-1185">Reference proteome</keyword>
<dbReference type="InterPro" id="IPR005123">
    <property type="entry name" value="Oxoglu/Fe-dep_dioxygenase_dom"/>
</dbReference>
<evidence type="ECO:0000256" key="1">
    <source>
        <dbReference type="ARBA" id="ARBA00001961"/>
    </source>
</evidence>
<dbReference type="PANTHER" id="PTHR10869:SF244">
    <property type="entry name" value="PROLYL 4-HYDROXYLASE SUBUNIT ALPHA-2"/>
    <property type="match status" value="1"/>
</dbReference>
<dbReference type="Pfam" id="PF13640">
    <property type="entry name" value="2OG-FeII_Oxy_3"/>
    <property type="match status" value="1"/>
</dbReference>
<reference evidence="17 18" key="1">
    <citation type="journal article" date="2020" name="Cell">
        <title>Large-Scale Comparative Analyses of Tick Genomes Elucidate Their Genetic Diversity and Vector Capacities.</title>
        <authorList>
            <consortium name="Tick Genome and Microbiome Consortium (TIGMIC)"/>
            <person name="Jia N."/>
            <person name="Wang J."/>
            <person name="Shi W."/>
            <person name="Du L."/>
            <person name="Sun Y."/>
            <person name="Zhan W."/>
            <person name="Jiang J.F."/>
            <person name="Wang Q."/>
            <person name="Zhang B."/>
            <person name="Ji P."/>
            <person name="Bell-Sakyi L."/>
            <person name="Cui X.M."/>
            <person name="Yuan T.T."/>
            <person name="Jiang B.G."/>
            <person name="Yang W.F."/>
            <person name="Lam T.T."/>
            <person name="Chang Q.C."/>
            <person name="Ding S.J."/>
            <person name="Wang X.J."/>
            <person name="Zhu J.G."/>
            <person name="Ruan X.D."/>
            <person name="Zhao L."/>
            <person name="Wei J.T."/>
            <person name="Ye R.Z."/>
            <person name="Que T.C."/>
            <person name="Du C.H."/>
            <person name="Zhou Y.H."/>
            <person name="Cheng J.X."/>
            <person name="Dai P.F."/>
            <person name="Guo W.B."/>
            <person name="Han X.H."/>
            <person name="Huang E.J."/>
            <person name="Li L.F."/>
            <person name="Wei W."/>
            <person name="Gao Y.C."/>
            <person name="Liu J.Z."/>
            <person name="Shao H.Z."/>
            <person name="Wang X."/>
            <person name="Wang C.C."/>
            <person name="Yang T.C."/>
            <person name="Huo Q.B."/>
            <person name="Li W."/>
            <person name="Chen H.Y."/>
            <person name="Chen S.E."/>
            <person name="Zhou L.G."/>
            <person name="Ni X.B."/>
            <person name="Tian J.H."/>
            <person name="Sheng Y."/>
            <person name="Liu T."/>
            <person name="Pan Y.S."/>
            <person name="Xia L.Y."/>
            <person name="Li J."/>
            <person name="Zhao F."/>
            <person name="Cao W.C."/>
        </authorList>
    </citation>
    <scope>NUCLEOTIDE SEQUENCE [LARGE SCALE GENOMIC DNA]</scope>
    <source>
        <strain evidence="17">HaeL-2018</strain>
    </source>
</reference>
<gene>
    <name evidence="17" type="ORF">HPB48_019089</name>
</gene>
<evidence type="ECO:0000256" key="7">
    <source>
        <dbReference type="ARBA" id="ARBA00022896"/>
    </source>
</evidence>
<evidence type="ECO:0000256" key="8">
    <source>
        <dbReference type="ARBA" id="ARBA00022964"/>
    </source>
</evidence>
<keyword evidence="12" id="KW-0234">DNA repair</keyword>
<feature type="compositionally biased region" description="Polar residues" evidence="14">
    <location>
        <begin position="306"/>
        <end position="319"/>
    </location>
</feature>
<sequence>MQLPCVAMLAQNQRIAQLLVVSVRKVGQEGGTSRSCPLVAYDAARVAKDALAVLAKLNTSSAAATGDVWSPPLTNISLAATKFRDSVEDGSQEISRFLVRQSKGSTSKDAMTSLPPPPVTPKKAEAGVEKPAEPVTNGESSGPAEPPEPPKLLETPKKGDDLPFAEKLALILKSPREPRKRYDVPPPMVAESHRIEEVKRALAATVPSATASKTIAKVTTSKKAKKTASTKKNAKKASTVTPKESYFEKMWAKTGTHLQAQTSAEKEDASRVSVKDIATAQDLDRSLENALSESLNEAALAGPSVVNENSSDSTRSSVLSGAEGQKACVSVKGANDVVSVDIMHSPDGSATSASTDQISLSGDLPPIDPSLLHKCEHCGKTVVVWKKEEHDDYHLALKLSRSDETAASKPKTQAAGQKRTASTSTKRTSKTKKMRPEKEAKERHRREVPTTSHTDHDALGKFLSASRFGVFLKDVLALRRESNGRSLRSAFKSPSSGDWWPALRDLSGAAIGICRLQQVYDIPATRMASMAAPSMPATSPGESVDVARGCFVNGQFGNTSAWLQAALLTAKLRGRAYRKLELGASWLDANDKRRKALKRARLQTRHPDAPPNDAHEYKCVCVREGDLRPVAKHLFCRTSTNSGHPLLVLKPLALEMLSSKPRIVLFSSFLSRSEVNFIRHNSVRALTRANYTPDAVSWLRISKRISRRIAAATNLSLESAEPYQVANYGLGGHYTPHVDPISFDSVADEMCKNRGNRLATMLLFLSDVRAGGATAFVELGLAVRPRAGDALFWLNVEPYEGSDFPWDFPFWHQKRAPDYRTEHVGCPVLRGSKWISTKWIREMGNVVANYDFPG</sequence>
<dbReference type="OrthoDB" id="420380at2759"/>
<evidence type="ECO:0000256" key="12">
    <source>
        <dbReference type="ARBA" id="ARBA00023204"/>
    </source>
</evidence>
<dbReference type="GO" id="GO:0031418">
    <property type="term" value="F:L-ascorbic acid binding"/>
    <property type="evidence" value="ECO:0007669"/>
    <property type="project" value="UniProtKB-KW"/>
</dbReference>
<feature type="compositionally biased region" description="Basic and acidic residues" evidence="14">
    <location>
        <begin position="434"/>
        <end position="455"/>
    </location>
</feature>
<evidence type="ECO:0000256" key="4">
    <source>
        <dbReference type="ARBA" id="ARBA00022723"/>
    </source>
</evidence>
<evidence type="ECO:0000256" key="3">
    <source>
        <dbReference type="ARBA" id="ARBA00022679"/>
    </source>
</evidence>
<keyword evidence="7" id="KW-0847">Vitamin C</keyword>
<dbReference type="InterPro" id="IPR036775">
    <property type="entry name" value="DNA_pol_Y-fam_lit_finger_sf"/>
</dbReference>
<dbReference type="Gene3D" id="3.30.1490.100">
    <property type="entry name" value="DNA polymerase, Y-family, little finger domain"/>
    <property type="match status" value="1"/>
</dbReference>
<dbReference type="GO" id="GO:0005506">
    <property type="term" value="F:iron ion binding"/>
    <property type="evidence" value="ECO:0007669"/>
    <property type="project" value="InterPro"/>
</dbReference>
<keyword evidence="9" id="KW-0560">Oxidoreductase</keyword>
<dbReference type="PANTHER" id="PTHR10869">
    <property type="entry name" value="PROLYL 4-HYDROXYLASE ALPHA SUBUNIT"/>
    <property type="match status" value="1"/>
</dbReference>
<dbReference type="GO" id="GO:0005783">
    <property type="term" value="C:endoplasmic reticulum"/>
    <property type="evidence" value="ECO:0007669"/>
    <property type="project" value="TreeGrafter"/>
</dbReference>
<dbReference type="GO" id="GO:0004656">
    <property type="term" value="F:procollagen-proline 4-dioxygenase activity"/>
    <property type="evidence" value="ECO:0007669"/>
    <property type="project" value="TreeGrafter"/>
</dbReference>
<dbReference type="PROSITE" id="PS51471">
    <property type="entry name" value="FE2OG_OXY"/>
    <property type="match status" value="1"/>
</dbReference>
<organism evidence="17 18">
    <name type="scientific">Haemaphysalis longicornis</name>
    <name type="common">Bush tick</name>
    <dbReference type="NCBI Taxonomy" id="44386"/>
    <lineage>
        <taxon>Eukaryota</taxon>
        <taxon>Metazoa</taxon>
        <taxon>Ecdysozoa</taxon>
        <taxon>Arthropoda</taxon>
        <taxon>Chelicerata</taxon>
        <taxon>Arachnida</taxon>
        <taxon>Acari</taxon>
        <taxon>Parasitiformes</taxon>
        <taxon>Ixodida</taxon>
        <taxon>Ixodoidea</taxon>
        <taxon>Ixodidae</taxon>
        <taxon>Haemaphysalinae</taxon>
        <taxon>Haemaphysalis</taxon>
    </lineage>
</organism>
<feature type="region of interest" description="Disordered" evidence="14">
    <location>
        <begin position="402"/>
        <end position="455"/>
    </location>
</feature>
<keyword evidence="6" id="KW-0256">Endoplasmic reticulum</keyword>
<evidence type="ECO:0000256" key="13">
    <source>
        <dbReference type="ARBA" id="ARBA00023242"/>
    </source>
</evidence>
<dbReference type="InterPro" id="IPR011990">
    <property type="entry name" value="TPR-like_helical_dom_sf"/>
</dbReference>
<feature type="domain" description="UBZ3-type" evidence="16">
    <location>
        <begin position="368"/>
        <end position="402"/>
    </location>
</feature>
<evidence type="ECO:0000256" key="11">
    <source>
        <dbReference type="ARBA" id="ARBA00023180"/>
    </source>
</evidence>
<comment type="cofactor">
    <cofactor evidence="1">
        <name>L-ascorbate</name>
        <dbReference type="ChEBI" id="CHEBI:38290"/>
    </cofactor>
</comment>
<dbReference type="Pfam" id="PF18439">
    <property type="entry name" value="zf_UBZ"/>
    <property type="match status" value="1"/>
</dbReference>
<feature type="region of interest" description="Disordered" evidence="14">
    <location>
        <begin position="301"/>
        <end position="324"/>
    </location>
</feature>
<dbReference type="PROSITE" id="PS51907">
    <property type="entry name" value="ZF_UBZ3"/>
    <property type="match status" value="1"/>
</dbReference>
<keyword evidence="3" id="KW-0808">Transferase</keyword>
<feature type="region of interest" description="Disordered" evidence="14">
    <location>
        <begin position="216"/>
        <end position="242"/>
    </location>
</feature>
<dbReference type="EMBL" id="JABSTR010000005">
    <property type="protein sequence ID" value="KAH9370984.1"/>
    <property type="molecule type" value="Genomic_DNA"/>
</dbReference>
<evidence type="ECO:0000256" key="5">
    <source>
        <dbReference type="ARBA" id="ARBA00022763"/>
    </source>
</evidence>
<feature type="compositionally biased region" description="Basic and acidic residues" evidence="14">
    <location>
        <begin position="122"/>
        <end position="132"/>
    </location>
</feature>
<comment type="caution">
    <text evidence="17">The sequence shown here is derived from an EMBL/GenBank/DDBJ whole genome shotgun (WGS) entry which is preliminary data.</text>
</comment>
<dbReference type="AlphaFoldDB" id="A0A9J6G8Y1"/>
<evidence type="ECO:0000313" key="17">
    <source>
        <dbReference type="EMBL" id="KAH9370984.1"/>
    </source>
</evidence>
<proteinExistence type="predicted"/>
<dbReference type="SMART" id="SM00702">
    <property type="entry name" value="P4Hc"/>
    <property type="match status" value="1"/>
</dbReference>
<dbReference type="GO" id="GO:0003684">
    <property type="term" value="F:damaged DNA binding"/>
    <property type="evidence" value="ECO:0007669"/>
    <property type="project" value="InterPro"/>
</dbReference>
<keyword evidence="4" id="KW-0479">Metal-binding</keyword>
<dbReference type="GO" id="GO:0016740">
    <property type="term" value="F:transferase activity"/>
    <property type="evidence" value="ECO:0007669"/>
    <property type="project" value="UniProtKB-KW"/>
</dbReference>
<keyword evidence="8" id="KW-0223">Dioxygenase</keyword>
<evidence type="ECO:0000259" key="16">
    <source>
        <dbReference type="PROSITE" id="PS51907"/>
    </source>
</evidence>
<evidence type="ECO:0000256" key="2">
    <source>
        <dbReference type="ARBA" id="ARBA00004123"/>
    </source>
</evidence>
<evidence type="ECO:0000259" key="15">
    <source>
        <dbReference type="PROSITE" id="PS51471"/>
    </source>
</evidence>